<dbReference type="PANTHER" id="PTHR10890">
    <property type="entry name" value="CYSTEINYL-TRNA SYNTHETASE"/>
    <property type="match status" value="1"/>
</dbReference>
<dbReference type="Gene3D" id="3.40.50.620">
    <property type="entry name" value="HUPs"/>
    <property type="match status" value="1"/>
</dbReference>
<keyword evidence="16" id="KW-1185">Reference proteome</keyword>
<dbReference type="InterPro" id="IPR015273">
    <property type="entry name" value="Cys-tRNA-synt_Ia_DALR"/>
</dbReference>
<comment type="catalytic activity">
    <reaction evidence="12 13">
        <text>tRNA(Cys) + L-cysteine + ATP = L-cysteinyl-tRNA(Cys) + AMP + diphosphate</text>
        <dbReference type="Rhea" id="RHEA:17773"/>
        <dbReference type="Rhea" id="RHEA-COMP:9661"/>
        <dbReference type="Rhea" id="RHEA-COMP:9679"/>
        <dbReference type="ChEBI" id="CHEBI:30616"/>
        <dbReference type="ChEBI" id="CHEBI:33019"/>
        <dbReference type="ChEBI" id="CHEBI:35235"/>
        <dbReference type="ChEBI" id="CHEBI:78442"/>
        <dbReference type="ChEBI" id="CHEBI:78517"/>
        <dbReference type="ChEBI" id="CHEBI:456215"/>
        <dbReference type="EC" id="6.1.1.16"/>
    </reaction>
</comment>
<evidence type="ECO:0000256" key="11">
    <source>
        <dbReference type="ARBA" id="ARBA00023146"/>
    </source>
</evidence>
<evidence type="ECO:0000256" key="12">
    <source>
        <dbReference type="ARBA" id="ARBA00047398"/>
    </source>
</evidence>
<dbReference type="EC" id="6.1.1.16" evidence="13"/>
<dbReference type="InterPro" id="IPR024909">
    <property type="entry name" value="Cys-tRNA/MSH_ligase"/>
</dbReference>
<evidence type="ECO:0000259" key="14">
    <source>
        <dbReference type="SMART" id="SM00840"/>
    </source>
</evidence>
<dbReference type="SUPFAM" id="SSF47323">
    <property type="entry name" value="Anticodon-binding domain of a subclass of class I aminoacyl-tRNA synthetases"/>
    <property type="match status" value="1"/>
</dbReference>
<keyword evidence="11 13" id="KW-0030">Aminoacyl-tRNA synthetase</keyword>
<dbReference type="Pfam" id="PF01406">
    <property type="entry name" value="tRNA-synt_1e"/>
    <property type="match status" value="1"/>
</dbReference>
<dbReference type="GO" id="GO:0008270">
    <property type="term" value="F:zinc ion binding"/>
    <property type="evidence" value="ECO:0007669"/>
    <property type="project" value="UniProtKB-UniRule"/>
</dbReference>
<evidence type="ECO:0000256" key="2">
    <source>
        <dbReference type="ARBA" id="ARBA00005594"/>
    </source>
</evidence>
<dbReference type="PANTHER" id="PTHR10890:SF30">
    <property type="entry name" value="CYSTEINE--TRNA LIGASE"/>
    <property type="match status" value="1"/>
</dbReference>
<feature type="binding site" evidence="13">
    <location>
        <position position="283"/>
    </location>
    <ligand>
        <name>ATP</name>
        <dbReference type="ChEBI" id="CHEBI:30616"/>
    </ligand>
</feature>
<dbReference type="NCBIfam" id="TIGR00435">
    <property type="entry name" value="cysS"/>
    <property type="match status" value="1"/>
</dbReference>
<evidence type="ECO:0000256" key="9">
    <source>
        <dbReference type="ARBA" id="ARBA00022840"/>
    </source>
</evidence>
<feature type="short sequence motif" description="'HIGH' region" evidence="13">
    <location>
        <begin position="48"/>
        <end position="58"/>
    </location>
</feature>
<dbReference type="EMBL" id="FOWW01000002">
    <property type="protein sequence ID" value="SFP52850.1"/>
    <property type="molecule type" value="Genomic_DNA"/>
</dbReference>
<dbReference type="InterPro" id="IPR032678">
    <property type="entry name" value="tRNA-synt_1_cat_dom"/>
</dbReference>
<organism evidence="15 16">
    <name type="scientific">Amycolatopsis arida</name>
    <dbReference type="NCBI Taxonomy" id="587909"/>
    <lineage>
        <taxon>Bacteria</taxon>
        <taxon>Bacillati</taxon>
        <taxon>Actinomycetota</taxon>
        <taxon>Actinomycetes</taxon>
        <taxon>Pseudonocardiales</taxon>
        <taxon>Pseudonocardiaceae</taxon>
        <taxon>Amycolatopsis</taxon>
    </lineage>
</organism>
<gene>
    <name evidence="13" type="primary">cysS</name>
    <name evidence="15" type="ORF">SAMN05421810_102858</name>
</gene>
<evidence type="ECO:0000256" key="6">
    <source>
        <dbReference type="ARBA" id="ARBA00022723"/>
    </source>
</evidence>
<protein>
    <recommendedName>
        <fullName evidence="13">Cysteine--tRNA ligase</fullName>
        <ecNumber evidence="13">6.1.1.16</ecNumber>
    </recommendedName>
    <alternativeName>
        <fullName evidence="13">Cysteinyl-tRNA synthetase</fullName>
        <shortName evidence="13">CysRS</shortName>
    </alternativeName>
</protein>
<evidence type="ECO:0000256" key="3">
    <source>
        <dbReference type="ARBA" id="ARBA00011245"/>
    </source>
</evidence>
<comment type="similarity">
    <text evidence="2 13">Belongs to the class-I aminoacyl-tRNA synthetase family.</text>
</comment>
<keyword evidence="4 13" id="KW-0963">Cytoplasm</keyword>
<evidence type="ECO:0000313" key="16">
    <source>
        <dbReference type="Proteomes" id="UP000198727"/>
    </source>
</evidence>
<dbReference type="CDD" id="cd00672">
    <property type="entry name" value="CysRS_core"/>
    <property type="match status" value="1"/>
</dbReference>
<sequence>MSRPGEPAGWWGPYHLRVVLHLYDTAAKSVREFRPARSGTASMYVCGATVQGVPHIGHVRGALNYDVLRRWLLHKGLDVLLVRNVTDIDDKILDKAARADRPWWEWAATHERAFEGAYDALGCLPPSVAPRATGHVPQMVELMRRLVERGHAYAADGNVYFAVGSFPGYGTLSGQRLDEVQQGETQSEGKRDPRDFTLWKRAKPGEPAWDTPWGPGRPGWHLECSAMATTYLGSEFDIHGGGVDLVFPHHENERAQSNAAGDEFARFWLHNAWVTLSGEKMSKSLGNVVSIPEMLRRYRAVELRYYLIQPHYRSTIEYSDGALSEAAQGYRRIEQFLRRVTTSAGEVRIGRTPADFAAALDDDLGTPQAFAVLHTAVRDGNAALDAGDGEKARELAGAVRAMAGVLGVDPLDPRWAEGSGRETPLRQALAGLVDGLLEERQRARAERDFGRADAVRDRLLKAGIVVEDTPNGPQWTVRD</sequence>
<feature type="binding site" evidence="13">
    <location>
        <position position="249"/>
    </location>
    <ligand>
        <name>Zn(2+)</name>
        <dbReference type="ChEBI" id="CHEBI:29105"/>
    </ligand>
</feature>
<dbReference type="HAMAP" id="MF_00041">
    <property type="entry name" value="Cys_tRNA_synth"/>
    <property type="match status" value="1"/>
</dbReference>
<dbReference type="InterPro" id="IPR056411">
    <property type="entry name" value="CysS_C"/>
</dbReference>
<accession>A0A1I5R3A6</accession>
<feature type="short sequence motif" description="'KMSKS' region" evidence="13">
    <location>
        <begin position="280"/>
        <end position="284"/>
    </location>
</feature>
<dbReference type="AlphaFoldDB" id="A0A1I5R3A6"/>
<evidence type="ECO:0000256" key="5">
    <source>
        <dbReference type="ARBA" id="ARBA00022598"/>
    </source>
</evidence>
<dbReference type="InterPro" id="IPR014729">
    <property type="entry name" value="Rossmann-like_a/b/a_fold"/>
</dbReference>
<dbReference type="Pfam" id="PF23493">
    <property type="entry name" value="CysS_C"/>
    <property type="match status" value="1"/>
</dbReference>
<feature type="binding site" evidence="13">
    <location>
        <position position="253"/>
    </location>
    <ligand>
        <name>Zn(2+)</name>
        <dbReference type="ChEBI" id="CHEBI:29105"/>
    </ligand>
</feature>
<comment type="subunit">
    <text evidence="3 13">Monomer.</text>
</comment>
<dbReference type="GO" id="GO:0005524">
    <property type="term" value="F:ATP binding"/>
    <property type="evidence" value="ECO:0007669"/>
    <property type="project" value="UniProtKB-UniRule"/>
</dbReference>
<keyword evidence="8 13" id="KW-0862">Zinc</keyword>
<evidence type="ECO:0000256" key="10">
    <source>
        <dbReference type="ARBA" id="ARBA00022917"/>
    </source>
</evidence>
<evidence type="ECO:0000256" key="13">
    <source>
        <dbReference type="HAMAP-Rule" id="MF_00041"/>
    </source>
</evidence>
<dbReference type="GO" id="GO:0006423">
    <property type="term" value="P:cysteinyl-tRNA aminoacylation"/>
    <property type="evidence" value="ECO:0007669"/>
    <property type="project" value="UniProtKB-UniRule"/>
</dbReference>
<dbReference type="GO" id="GO:0004817">
    <property type="term" value="F:cysteine-tRNA ligase activity"/>
    <property type="evidence" value="ECO:0007669"/>
    <property type="project" value="UniProtKB-UniRule"/>
</dbReference>
<dbReference type="Proteomes" id="UP000198727">
    <property type="component" value="Unassembled WGS sequence"/>
</dbReference>
<evidence type="ECO:0000256" key="7">
    <source>
        <dbReference type="ARBA" id="ARBA00022741"/>
    </source>
</evidence>
<keyword evidence="7 13" id="KW-0547">Nucleotide-binding</keyword>
<feature type="binding site" evidence="13">
    <location>
        <position position="224"/>
    </location>
    <ligand>
        <name>Zn(2+)</name>
        <dbReference type="ChEBI" id="CHEBI:29105"/>
    </ligand>
</feature>
<keyword evidence="9 13" id="KW-0067">ATP-binding</keyword>
<evidence type="ECO:0000256" key="4">
    <source>
        <dbReference type="ARBA" id="ARBA00022490"/>
    </source>
</evidence>
<dbReference type="SUPFAM" id="SSF52374">
    <property type="entry name" value="Nucleotidylyl transferase"/>
    <property type="match status" value="1"/>
</dbReference>
<dbReference type="Gene3D" id="1.20.120.1910">
    <property type="entry name" value="Cysteine-tRNA ligase, C-terminal anti-codon recognition domain"/>
    <property type="match status" value="1"/>
</dbReference>
<feature type="binding site" evidence="13">
    <location>
        <position position="46"/>
    </location>
    <ligand>
        <name>Zn(2+)</name>
        <dbReference type="ChEBI" id="CHEBI:29105"/>
    </ligand>
</feature>
<dbReference type="FunFam" id="3.40.50.620:FF:000068">
    <property type="entry name" value="Cysteine--tRNA ligase"/>
    <property type="match status" value="1"/>
</dbReference>
<evidence type="ECO:0000313" key="15">
    <source>
        <dbReference type="EMBL" id="SFP52850.1"/>
    </source>
</evidence>
<comment type="subcellular location">
    <subcellularLocation>
        <location evidence="1 13">Cytoplasm</location>
    </subcellularLocation>
</comment>
<dbReference type="InterPro" id="IPR015803">
    <property type="entry name" value="Cys-tRNA-ligase"/>
</dbReference>
<keyword evidence="6 13" id="KW-0479">Metal-binding</keyword>
<keyword evidence="5 13" id="KW-0436">Ligase</keyword>
<evidence type="ECO:0000256" key="8">
    <source>
        <dbReference type="ARBA" id="ARBA00022833"/>
    </source>
</evidence>
<evidence type="ECO:0000256" key="1">
    <source>
        <dbReference type="ARBA" id="ARBA00004496"/>
    </source>
</evidence>
<name>A0A1I5R3A6_9PSEU</name>
<reference evidence="16" key="1">
    <citation type="submission" date="2016-10" db="EMBL/GenBank/DDBJ databases">
        <authorList>
            <person name="Varghese N."/>
            <person name="Submissions S."/>
        </authorList>
    </citation>
    <scope>NUCLEOTIDE SEQUENCE [LARGE SCALE GENOMIC DNA]</scope>
    <source>
        <strain evidence="16">CGMCC 4.5579</strain>
    </source>
</reference>
<comment type="cofactor">
    <cofactor evidence="13">
        <name>Zn(2+)</name>
        <dbReference type="ChEBI" id="CHEBI:29105"/>
    </cofactor>
    <text evidence="13">Binds 1 zinc ion per subunit.</text>
</comment>
<dbReference type="GO" id="GO:0005829">
    <property type="term" value="C:cytosol"/>
    <property type="evidence" value="ECO:0007669"/>
    <property type="project" value="TreeGrafter"/>
</dbReference>
<dbReference type="Pfam" id="PF09190">
    <property type="entry name" value="DALR_2"/>
    <property type="match status" value="1"/>
</dbReference>
<feature type="domain" description="Cysteinyl-tRNA synthetase class Ia DALR" evidence="14">
    <location>
        <begin position="355"/>
        <end position="417"/>
    </location>
</feature>
<dbReference type="InterPro" id="IPR009080">
    <property type="entry name" value="tRNAsynth_Ia_anticodon-bd"/>
</dbReference>
<proteinExistence type="inferred from homology"/>
<dbReference type="PRINTS" id="PR00983">
    <property type="entry name" value="TRNASYNTHCYS"/>
</dbReference>
<dbReference type="STRING" id="587909.SAMN05421810_102858"/>
<keyword evidence="10 13" id="KW-0648">Protein biosynthesis</keyword>
<dbReference type="SMART" id="SM00840">
    <property type="entry name" value="DALR_2"/>
    <property type="match status" value="1"/>
</dbReference>